<proteinExistence type="predicted"/>
<dbReference type="AlphaFoldDB" id="A0A1H6ZCZ5"/>
<evidence type="ECO:0008006" key="3">
    <source>
        <dbReference type="Google" id="ProtNLM"/>
    </source>
</evidence>
<keyword evidence="2" id="KW-1185">Reference proteome</keyword>
<sequence>MPHPRKYPQDLIDAAVSRVHQQRAAGDHRAVTAVAQELNLQRRLVQTWVTGARQAAEASTAAREGPALQRADDADPWEVVLPPGLLWCRLCAQSMTAVMDCDENLVYDCPPGCCRSRLPAVLVVDAIGRAVLRHAPRIVPTTLAHPHSPLTAAACAGRVISRVTAGHTCTDLRITWRPVVTGLVPVNEYVELARSLAASNPAHARELLHAALAAVDPTTAPADPLYADAACILGEVLIRLGHPSAAIRWATYAHHAGTHLHGPAAGTTLTALHTLATAHRLVGHHQRAYHLYRHLAEQLATTAGPEAHRTLAAQASLAVVLHQLGHCARARTLLADTITAHRHAHPGHPASDRMVGHLARMWQHCAEQRHHHPDAG</sequence>
<dbReference type="Gene3D" id="1.25.40.10">
    <property type="entry name" value="Tetratricopeptide repeat domain"/>
    <property type="match status" value="1"/>
</dbReference>
<dbReference type="SUPFAM" id="SSF48452">
    <property type="entry name" value="TPR-like"/>
    <property type="match status" value="1"/>
</dbReference>
<dbReference type="EMBL" id="FNYV01000005">
    <property type="protein sequence ID" value="SEJ51299.1"/>
    <property type="molecule type" value="Genomic_DNA"/>
</dbReference>
<evidence type="ECO:0000313" key="2">
    <source>
        <dbReference type="Proteomes" id="UP000198707"/>
    </source>
</evidence>
<protein>
    <recommendedName>
        <fullName evidence="3">Tetratricopeptide repeat-containing protein</fullName>
    </recommendedName>
</protein>
<dbReference type="InterPro" id="IPR011990">
    <property type="entry name" value="TPR-like_helical_dom_sf"/>
</dbReference>
<organism evidence="1 2">
    <name type="scientific">Micromonospora phaseoli</name>
    <dbReference type="NCBI Taxonomy" id="1144548"/>
    <lineage>
        <taxon>Bacteria</taxon>
        <taxon>Bacillati</taxon>
        <taxon>Actinomycetota</taxon>
        <taxon>Actinomycetes</taxon>
        <taxon>Micromonosporales</taxon>
        <taxon>Micromonosporaceae</taxon>
        <taxon>Micromonospora</taxon>
    </lineage>
</organism>
<dbReference type="STRING" id="1144548.SAMN05443287_10528"/>
<evidence type="ECO:0000313" key="1">
    <source>
        <dbReference type="EMBL" id="SEJ51299.1"/>
    </source>
</evidence>
<accession>A0A1H6ZCZ5</accession>
<dbReference type="Proteomes" id="UP000198707">
    <property type="component" value="Unassembled WGS sequence"/>
</dbReference>
<reference evidence="2" key="1">
    <citation type="submission" date="2016-10" db="EMBL/GenBank/DDBJ databases">
        <authorList>
            <person name="Varghese N."/>
            <person name="Submissions S."/>
        </authorList>
    </citation>
    <scope>NUCLEOTIDE SEQUENCE [LARGE SCALE GENOMIC DNA]</scope>
    <source>
        <strain evidence="2">CGMCC 4.7038</strain>
    </source>
</reference>
<gene>
    <name evidence="1" type="ORF">SAMN05443287_10528</name>
</gene>
<name>A0A1H6ZCZ5_9ACTN</name>